<dbReference type="AlphaFoldDB" id="A0A1V3WB88"/>
<sequence>MRWCSGGESTTINLLRDFELLARCGRAVRWPSAYGAVCRHDPAGSEILDAGARGARLCRCVGSI</sequence>
<organism evidence="1 2">
    <name type="scientific">Mycobacterium kansasii</name>
    <dbReference type="NCBI Taxonomy" id="1768"/>
    <lineage>
        <taxon>Bacteria</taxon>
        <taxon>Bacillati</taxon>
        <taxon>Actinomycetota</taxon>
        <taxon>Actinomycetes</taxon>
        <taxon>Mycobacteriales</taxon>
        <taxon>Mycobacteriaceae</taxon>
        <taxon>Mycobacterium</taxon>
    </lineage>
</organism>
<evidence type="ECO:0000313" key="1">
    <source>
        <dbReference type="EMBL" id="OOK63541.1"/>
    </source>
</evidence>
<gene>
    <name evidence="1" type="ORF">BZL29_8489</name>
</gene>
<dbReference type="EMBL" id="MVBN01000018">
    <property type="protein sequence ID" value="OOK63541.1"/>
    <property type="molecule type" value="Genomic_DNA"/>
</dbReference>
<reference evidence="1 2" key="1">
    <citation type="submission" date="2017-02" db="EMBL/GenBank/DDBJ databases">
        <title>Complete genome sequences of Mycobacterium kansasii strains isolated from rhesus macaques.</title>
        <authorList>
            <person name="Panda A."/>
            <person name="Nagaraj S."/>
            <person name="Zhao X."/>
            <person name="Tettelin H."/>
            <person name="Detolla L.J."/>
        </authorList>
    </citation>
    <scope>NUCLEOTIDE SEQUENCE [LARGE SCALE GENOMIC DNA]</scope>
    <source>
        <strain evidence="1 2">11-3469</strain>
    </source>
</reference>
<name>A0A1V3WB88_MYCKA</name>
<protein>
    <submittedName>
        <fullName evidence="1">Uncharacterized protein</fullName>
    </submittedName>
</protein>
<comment type="caution">
    <text evidence="1">The sequence shown here is derived from an EMBL/GenBank/DDBJ whole genome shotgun (WGS) entry which is preliminary data.</text>
</comment>
<proteinExistence type="predicted"/>
<evidence type="ECO:0000313" key="2">
    <source>
        <dbReference type="Proteomes" id="UP000188532"/>
    </source>
</evidence>
<accession>A0A1V3WB88</accession>
<dbReference type="Proteomes" id="UP000188532">
    <property type="component" value="Unassembled WGS sequence"/>
</dbReference>